<evidence type="ECO:0000259" key="1">
    <source>
        <dbReference type="Pfam" id="PF22547"/>
    </source>
</evidence>
<evidence type="ECO:0000313" key="4">
    <source>
        <dbReference type="Proteomes" id="UP000037269"/>
    </source>
</evidence>
<gene>
    <name evidence="2" type="ORF">AF333_19065</name>
    <name evidence="3" type="ORF">SAMN04487909_12041</name>
</gene>
<reference evidence="2 4" key="1">
    <citation type="submission" date="2015-07" db="EMBL/GenBank/DDBJ databases">
        <title>Fjat-14205 dsm 2895.</title>
        <authorList>
            <person name="Liu B."/>
            <person name="Wang J."/>
            <person name="Zhu Y."/>
            <person name="Liu G."/>
            <person name="Chen Q."/>
            <person name="Chen Z."/>
            <person name="Lan J."/>
            <person name="Che J."/>
            <person name="Ge C."/>
            <person name="Shi H."/>
            <person name="Pan Z."/>
            <person name="Liu X."/>
        </authorList>
    </citation>
    <scope>NUCLEOTIDE SEQUENCE [LARGE SCALE GENOMIC DNA]</scope>
    <source>
        <strain evidence="2 4">DSM 2895</strain>
    </source>
</reference>
<reference evidence="3 5" key="2">
    <citation type="submission" date="2016-10" db="EMBL/GenBank/DDBJ databases">
        <authorList>
            <person name="de Groot N.N."/>
        </authorList>
    </citation>
    <scope>NUCLEOTIDE SEQUENCE [LARGE SCALE GENOMIC DNA]</scope>
    <source>
        <strain evidence="3 5">DSM 2895</strain>
    </source>
</reference>
<name>A0A0D1VDX5_ANEMI</name>
<evidence type="ECO:0000313" key="3">
    <source>
        <dbReference type="EMBL" id="SDJ54050.1"/>
    </source>
</evidence>
<dbReference type="InterPro" id="IPR054498">
    <property type="entry name" value="2H-SAK"/>
</dbReference>
<evidence type="ECO:0000313" key="2">
    <source>
        <dbReference type="EMBL" id="KON97254.1"/>
    </source>
</evidence>
<dbReference type="EMBL" id="LGUG01000004">
    <property type="protein sequence ID" value="KON97254.1"/>
    <property type="molecule type" value="Genomic_DNA"/>
</dbReference>
<organism evidence="2 4">
    <name type="scientific">Aneurinibacillus migulanus</name>
    <name type="common">Bacillus migulanus</name>
    <dbReference type="NCBI Taxonomy" id="47500"/>
    <lineage>
        <taxon>Bacteria</taxon>
        <taxon>Bacillati</taxon>
        <taxon>Bacillota</taxon>
        <taxon>Bacilli</taxon>
        <taxon>Bacillales</taxon>
        <taxon>Paenibacillaceae</taxon>
        <taxon>Aneurinibacillus group</taxon>
        <taxon>Aneurinibacillus</taxon>
    </lineage>
</organism>
<dbReference type="Proteomes" id="UP000182836">
    <property type="component" value="Unassembled WGS sequence"/>
</dbReference>
<evidence type="ECO:0000313" key="5">
    <source>
        <dbReference type="Proteomes" id="UP000182836"/>
    </source>
</evidence>
<dbReference type="Pfam" id="PF22547">
    <property type="entry name" value="2H-SAK"/>
    <property type="match status" value="1"/>
</dbReference>
<accession>A0A0D1VDX5</accession>
<dbReference type="PATRIC" id="fig|47500.12.peg.4105"/>
<protein>
    <recommendedName>
        <fullName evidence="1">Swiss Army Knife 2H phosphoesterase domain-containing protein</fullName>
    </recommendedName>
</protein>
<dbReference type="Proteomes" id="UP000037269">
    <property type="component" value="Unassembled WGS sequence"/>
</dbReference>
<proteinExistence type="predicted"/>
<dbReference type="EMBL" id="FNED01000020">
    <property type="protein sequence ID" value="SDJ54050.1"/>
    <property type="molecule type" value="Genomic_DNA"/>
</dbReference>
<keyword evidence="4" id="KW-1185">Reference proteome</keyword>
<sequence length="210" mass="25376">MVYFSSQGTLVYDPVAGRIKNKWWLNLECPLDIIEYYSYWLEKEAGIITKIPRFGSHISVIRSEEPPDAYKHLWGKYDGKTFTFEYHPIPRGTNEHWWLDVRCPHMSQLRNELGLSRKPLNGFHLTIGRVIERKKIKESKNDEIQKLLKEYKMHINFMDTMQRNNYKFVENYIRFQKRKYPDFWEVDCVSFLEDVIVLQKNLRKVMSFEI</sequence>
<dbReference type="AlphaFoldDB" id="A0A0D1VDX5"/>
<feature type="domain" description="Swiss Army Knife 2H phosphoesterase" evidence="1">
    <location>
        <begin position="50"/>
        <end position="129"/>
    </location>
</feature>